<comment type="caution">
    <text evidence="2">The sequence shown here is derived from an EMBL/GenBank/DDBJ whole genome shotgun (WGS) entry which is preliminary data.</text>
</comment>
<keyword evidence="3" id="KW-1185">Reference proteome</keyword>
<name>A0AAE4BRJ3_9BACT</name>
<evidence type="ECO:0000313" key="2">
    <source>
        <dbReference type="EMBL" id="MDR6237865.1"/>
    </source>
</evidence>
<dbReference type="EMBL" id="JAVDQD010000001">
    <property type="protein sequence ID" value="MDR6237865.1"/>
    <property type="molecule type" value="Genomic_DNA"/>
</dbReference>
<reference evidence="2" key="1">
    <citation type="submission" date="2023-07" db="EMBL/GenBank/DDBJ databases">
        <title>Genomic Encyclopedia of Type Strains, Phase IV (KMG-IV): sequencing the most valuable type-strain genomes for metagenomic binning, comparative biology and taxonomic classification.</title>
        <authorList>
            <person name="Goeker M."/>
        </authorList>
    </citation>
    <scope>NUCLEOTIDE SEQUENCE</scope>
    <source>
        <strain evidence="2">DSM 26174</strain>
    </source>
</reference>
<organism evidence="2 3">
    <name type="scientific">Aureibacter tunicatorum</name>
    <dbReference type="NCBI Taxonomy" id="866807"/>
    <lineage>
        <taxon>Bacteria</taxon>
        <taxon>Pseudomonadati</taxon>
        <taxon>Bacteroidota</taxon>
        <taxon>Cytophagia</taxon>
        <taxon>Cytophagales</taxon>
        <taxon>Persicobacteraceae</taxon>
        <taxon>Aureibacter</taxon>
    </lineage>
</organism>
<protein>
    <recommendedName>
        <fullName evidence="4">START domain-containing protein</fullName>
    </recommendedName>
</protein>
<feature type="signal peptide" evidence="1">
    <location>
        <begin position="1"/>
        <end position="20"/>
    </location>
</feature>
<evidence type="ECO:0000313" key="3">
    <source>
        <dbReference type="Proteomes" id="UP001185092"/>
    </source>
</evidence>
<accession>A0AAE4BRJ3</accession>
<dbReference type="InterPro" id="IPR023393">
    <property type="entry name" value="START-like_dom_sf"/>
</dbReference>
<dbReference type="Proteomes" id="UP001185092">
    <property type="component" value="Unassembled WGS sequence"/>
</dbReference>
<gene>
    <name evidence="2" type="ORF">HNQ88_000841</name>
</gene>
<evidence type="ECO:0008006" key="4">
    <source>
        <dbReference type="Google" id="ProtNLM"/>
    </source>
</evidence>
<dbReference type="SUPFAM" id="SSF55961">
    <property type="entry name" value="Bet v1-like"/>
    <property type="match status" value="1"/>
</dbReference>
<evidence type="ECO:0000256" key="1">
    <source>
        <dbReference type="SAM" id="SignalP"/>
    </source>
</evidence>
<sequence>MYKIIIAFYLLVATANFSTAQDFVPIGKWKTAKSSKGTKLMYRWIMLGDTLKTRQLKVTTTITASPEEILKMLNDSEKLMAWKPEIKEAQVMDKDSMKWTSYMIFDIPSLFPQQDLIVSYKVESKEDSLTIIGESFPNRLEEIKGVNRQKIYYDKWILRPINEHSSKLTYTSIAPGKPIMPRFIQDKFLQPMIISSFAMLKNKSEENNSLDSSS</sequence>
<dbReference type="Gene3D" id="3.30.530.20">
    <property type="match status" value="1"/>
</dbReference>
<proteinExistence type="predicted"/>
<keyword evidence="1" id="KW-0732">Signal</keyword>
<feature type="chain" id="PRO_5042241871" description="START domain-containing protein" evidence="1">
    <location>
        <begin position="21"/>
        <end position="214"/>
    </location>
</feature>
<dbReference type="RefSeq" id="WP_309937337.1">
    <property type="nucleotide sequence ID" value="NZ_AP025305.1"/>
</dbReference>
<dbReference type="AlphaFoldDB" id="A0AAE4BRJ3"/>